<dbReference type="EMBL" id="JACTNZ010000008">
    <property type="protein sequence ID" value="KAG5534074.1"/>
    <property type="molecule type" value="Genomic_DNA"/>
</dbReference>
<dbReference type="GO" id="GO:0016624">
    <property type="term" value="F:oxidoreductase activity, acting on the aldehyde or oxo group of donors, disulfide as acceptor"/>
    <property type="evidence" value="ECO:0007669"/>
    <property type="project" value="InterPro"/>
</dbReference>
<dbReference type="InterPro" id="IPR029061">
    <property type="entry name" value="THDP-binding"/>
</dbReference>
<feature type="domain" description="Dehydrogenase E1 component" evidence="2">
    <location>
        <begin position="150"/>
        <end position="206"/>
    </location>
</feature>
<keyword evidence="4" id="KW-1185">Reference proteome</keyword>
<dbReference type="Gene3D" id="3.40.50.970">
    <property type="match status" value="2"/>
</dbReference>
<accession>A0AAV6J3E8</accession>
<organism evidence="3 4">
    <name type="scientific">Rhododendron griersonianum</name>
    <dbReference type="NCBI Taxonomy" id="479676"/>
    <lineage>
        <taxon>Eukaryota</taxon>
        <taxon>Viridiplantae</taxon>
        <taxon>Streptophyta</taxon>
        <taxon>Embryophyta</taxon>
        <taxon>Tracheophyta</taxon>
        <taxon>Spermatophyta</taxon>
        <taxon>Magnoliopsida</taxon>
        <taxon>eudicotyledons</taxon>
        <taxon>Gunneridae</taxon>
        <taxon>Pentapetalae</taxon>
        <taxon>asterids</taxon>
        <taxon>Ericales</taxon>
        <taxon>Ericaceae</taxon>
        <taxon>Ericoideae</taxon>
        <taxon>Rhodoreae</taxon>
        <taxon>Rhododendron</taxon>
    </lineage>
</organism>
<dbReference type="SUPFAM" id="SSF52518">
    <property type="entry name" value="Thiamin diphosphate-binding fold (THDP-binding)"/>
    <property type="match status" value="1"/>
</dbReference>
<dbReference type="PANTHER" id="PTHR43380:SF11">
    <property type="entry name" value="2-OXOISOVALERATE DEHYDROGENASE SUBUNIT ALPHA 2, MITOCHONDRIAL"/>
    <property type="match status" value="1"/>
</dbReference>
<dbReference type="InterPro" id="IPR001017">
    <property type="entry name" value="DH_E1"/>
</dbReference>
<dbReference type="GO" id="GO:0009083">
    <property type="term" value="P:branched-chain amino acid catabolic process"/>
    <property type="evidence" value="ECO:0007669"/>
    <property type="project" value="TreeGrafter"/>
</dbReference>
<reference evidence="3" key="1">
    <citation type="submission" date="2020-08" db="EMBL/GenBank/DDBJ databases">
        <title>Plant Genome Project.</title>
        <authorList>
            <person name="Zhang R.-G."/>
        </authorList>
    </citation>
    <scope>NUCLEOTIDE SEQUENCE</scope>
    <source>
        <strain evidence="3">WSP0</strain>
        <tissue evidence="3">Leaf</tissue>
    </source>
</reference>
<evidence type="ECO:0000259" key="2">
    <source>
        <dbReference type="Pfam" id="PF00676"/>
    </source>
</evidence>
<evidence type="ECO:0000313" key="4">
    <source>
        <dbReference type="Proteomes" id="UP000823749"/>
    </source>
</evidence>
<protein>
    <recommendedName>
        <fullName evidence="2">Dehydrogenase E1 component domain-containing protein</fullName>
    </recommendedName>
</protein>
<dbReference type="CDD" id="cd02000">
    <property type="entry name" value="TPP_E1_PDC_ADC_BCADC"/>
    <property type="match status" value="1"/>
</dbReference>
<keyword evidence="1" id="KW-0560">Oxidoreductase</keyword>
<evidence type="ECO:0000313" key="3">
    <source>
        <dbReference type="EMBL" id="KAG5534074.1"/>
    </source>
</evidence>
<sequence length="548" mass="62354">MALYTARSRSLIYHLKSKLASLGAVINQNCWVPHFTDHHPPLSPSRPTHHYLRNPDAIPTNDANPFLSHRFKFTQAGKRLDLIGNSTDDTRVLNFPGGEVKFTPEMKFIPQSSTERIRCYRVLDDNGQPITNRNFVQISEEVAVKMYSDMATLQVMDTIFYEAQRQGRISFYLTTIGEEAINIASAAALHFDDLIFPQVNKHALFLHVFVQLTFSIRFDFVHTFTTENQECYYGGDSLFRNSQINVLETKLIMEGAGRCLSTMAPANTITSLFHQRLRKIQNALYMEIDTKPIIETSFRCMENPGHDSWLLDCSTQLPHAVGAAYALKMDGRDACTVTYFGDGGTSEGDFHAALNFAAVMEAPVIFICRNNGWAISTPVSDQFRSDGIAVRGQAYGVRSIRVDGNDALAMFSAVETARRIAIDEQRPILIEALTYRAGHHSTSDDSTKYRPAEEIEWWRIEQDPVSRFRKWIESNGWWSDEAESKHRTTIRKQLLDAIQVAEKSEKPPITELFADVYDVPPSNLFEQERSLRETMNRHPQDFPSDFPF</sequence>
<evidence type="ECO:0000256" key="1">
    <source>
        <dbReference type="ARBA" id="ARBA00023002"/>
    </source>
</evidence>
<proteinExistence type="predicted"/>
<dbReference type="AlphaFoldDB" id="A0AAV6J3E8"/>
<dbReference type="PANTHER" id="PTHR43380">
    <property type="entry name" value="2-OXOISOVALERATE DEHYDROGENASE SUBUNIT ALPHA, MITOCHONDRIAL"/>
    <property type="match status" value="1"/>
</dbReference>
<name>A0AAV6J3E8_9ERIC</name>
<feature type="domain" description="Dehydrogenase E1 component" evidence="2">
    <location>
        <begin position="314"/>
        <end position="509"/>
    </location>
</feature>
<dbReference type="InterPro" id="IPR050771">
    <property type="entry name" value="Alpha-ketoacid_DH_E1_comp"/>
</dbReference>
<dbReference type="Proteomes" id="UP000823749">
    <property type="component" value="Chromosome 8"/>
</dbReference>
<comment type="caution">
    <text evidence="3">The sequence shown here is derived from an EMBL/GenBank/DDBJ whole genome shotgun (WGS) entry which is preliminary data.</text>
</comment>
<gene>
    <name evidence="3" type="ORF">RHGRI_022268</name>
</gene>
<dbReference type="Pfam" id="PF00676">
    <property type="entry name" value="E1_dh"/>
    <property type="match status" value="2"/>
</dbReference>